<comment type="caution">
    <text evidence="2">The sequence shown here is derived from an EMBL/GenBank/DDBJ whole genome shotgun (WGS) entry which is preliminary data.</text>
</comment>
<evidence type="ECO:0000313" key="3">
    <source>
        <dbReference type="Proteomes" id="UP000031971"/>
    </source>
</evidence>
<organism evidence="2 3">
    <name type="scientific">Paramagnetospirillum magnetotacticum MS-1</name>
    <dbReference type="NCBI Taxonomy" id="272627"/>
    <lineage>
        <taxon>Bacteria</taxon>
        <taxon>Pseudomonadati</taxon>
        <taxon>Pseudomonadota</taxon>
        <taxon>Alphaproteobacteria</taxon>
        <taxon>Rhodospirillales</taxon>
        <taxon>Magnetospirillaceae</taxon>
        <taxon>Paramagnetospirillum</taxon>
    </lineage>
</organism>
<dbReference type="OrthoDB" id="7365270at2"/>
<gene>
    <name evidence="2" type="ORF">CCC_01695</name>
</gene>
<keyword evidence="3" id="KW-1185">Reference proteome</keyword>
<sequence>MPPMSLLLPDFIADGLADPKRRRKLGDLLVALICCLWLGFSTWTFFIADMPEEIFDNHTGKAMQERMKGCEGSFQKRYQCKQALLLNGERWGFAVALDRVLLICAPPITLLLVWGAIKRR</sequence>
<name>A0A0C2YAP4_PARME</name>
<keyword evidence="1" id="KW-1133">Transmembrane helix</keyword>
<keyword evidence="1" id="KW-0472">Membrane</keyword>
<dbReference type="AlphaFoldDB" id="A0A0C2YAP4"/>
<protein>
    <submittedName>
        <fullName evidence="2">Uncharacterized protein</fullName>
    </submittedName>
</protein>
<dbReference type="Proteomes" id="UP000031971">
    <property type="component" value="Unassembled WGS sequence"/>
</dbReference>
<dbReference type="EMBL" id="JXSL01000034">
    <property type="protein sequence ID" value="KIL96829.1"/>
    <property type="molecule type" value="Genomic_DNA"/>
</dbReference>
<dbReference type="STRING" id="272627.CCC_01695"/>
<accession>A0A0C2YAP4</accession>
<feature type="transmembrane region" description="Helical" evidence="1">
    <location>
        <begin position="91"/>
        <end position="117"/>
    </location>
</feature>
<dbReference type="RefSeq" id="WP_009869376.1">
    <property type="nucleotide sequence ID" value="NZ_JXSL01000034.1"/>
</dbReference>
<proteinExistence type="predicted"/>
<reference evidence="2 3" key="1">
    <citation type="submission" date="2015-01" db="EMBL/GenBank/DDBJ databases">
        <title>Genome Sequence of Magnetospirillum magnetotacticum Strain MS-1.</title>
        <authorList>
            <person name="Marinov G.K."/>
            <person name="Smalley M.D."/>
            <person name="DeSalvo G."/>
        </authorList>
    </citation>
    <scope>NUCLEOTIDE SEQUENCE [LARGE SCALE GENOMIC DNA]</scope>
    <source>
        <strain evidence="2 3">MS-1</strain>
    </source>
</reference>
<evidence type="ECO:0000256" key="1">
    <source>
        <dbReference type="SAM" id="Phobius"/>
    </source>
</evidence>
<keyword evidence="1" id="KW-0812">Transmembrane</keyword>
<feature type="transmembrane region" description="Helical" evidence="1">
    <location>
        <begin position="28"/>
        <end position="48"/>
    </location>
</feature>
<evidence type="ECO:0000313" key="2">
    <source>
        <dbReference type="EMBL" id="KIL96829.1"/>
    </source>
</evidence>